<dbReference type="PIRSF" id="PIRSF029792">
    <property type="entry name" value="Pro_racemase"/>
    <property type="match status" value="1"/>
</dbReference>
<accession>A0ABY9E535</accession>
<evidence type="ECO:0000313" key="2">
    <source>
        <dbReference type="EMBL" id="WKD48143.1"/>
    </source>
</evidence>
<dbReference type="Pfam" id="PF05544">
    <property type="entry name" value="Pro_racemase"/>
    <property type="match status" value="1"/>
</dbReference>
<name>A0ABY9E535_9GAMM</name>
<sequence length="371" mass="40294">MKPEFTSLHTQRQSLQIPADLTAQWTCIDAIDMHTGGEPLRIILDGFPPLEGGSVLAKRRFALHHYDHLRRTLMWEPRGHRDMYGAIVVPPNDAGADFGALFIHNEGFSSMCGHAVIALAKLAVELGWIERGQPGTEVPVNIDVPCGRIHAFAQTDQHGRVCSTRFHCVPSFVVAQAQTVQVPELGAIQYDIAYGGAFYAYVDAAQLPFSLDGVNAGQLVRVGQAIKHAVQADGPLIQHPIEPDLGFLYGTILMDMEAFQDPHSYGDTVNPSIYSRNVCIFADAELDRSPTGSGVAGRMALHVNQGLISENHTLVAESITGSCFSGRVARRLKYAGIPAIVPEITGTAHITGQHRFYIDPADPLKNGFLLG</sequence>
<dbReference type="RefSeq" id="WP_301413766.1">
    <property type="nucleotide sequence ID" value="NZ_CP098023.1"/>
</dbReference>
<dbReference type="PANTHER" id="PTHR33442:SF1">
    <property type="entry name" value="TRANS-3-HYDROXY-L-PROLINE DEHYDRATASE"/>
    <property type="match status" value="1"/>
</dbReference>
<dbReference type="PANTHER" id="PTHR33442">
    <property type="entry name" value="TRANS-3-HYDROXY-L-PROLINE DEHYDRATASE"/>
    <property type="match status" value="1"/>
</dbReference>
<keyword evidence="3" id="KW-1185">Reference proteome</keyword>
<evidence type="ECO:0000256" key="1">
    <source>
        <dbReference type="ARBA" id="ARBA00007529"/>
    </source>
</evidence>
<dbReference type="SUPFAM" id="SSF54506">
    <property type="entry name" value="Diaminopimelate epimerase-like"/>
    <property type="match status" value="1"/>
</dbReference>
<protein>
    <submittedName>
        <fullName evidence="2">Proline racemase family protein</fullName>
    </submittedName>
</protein>
<proteinExistence type="inferred from homology"/>
<dbReference type="Proteomes" id="UP001321520">
    <property type="component" value="Chromosome"/>
</dbReference>
<dbReference type="Gene3D" id="3.10.310.10">
    <property type="entry name" value="Diaminopimelate Epimerase, Chain A, domain 1"/>
    <property type="match status" value="2"/>
</dbReference>
<comment type="similarity">
    <text evidence="1">Belongs to the proline racemase family.</text>
</comment>
<reference evidence="2 3" key="1">
    <citation type="submission" date="2022-05" db="EMBL/GenBank/DDBJ databases">
        <title>Microbulbifer sp. nov., isolated from sponge.</title>
        <authorList>
            <person name="Gao L."/>
        </authorList>
    </citation>
    <scope>NUCLEOTIDE SEQUENCE [LARGE SCALE GENOMIC DNA]</scope>
    <source>
        <strain evidence="2 3">MI-G</strain>
    </source>
</reference>
<organism evidence="2 3">
    <name type="scientific">Microbulbifer spongiae</name>
    <dbReference type="NCBI Taxonomy" id="2944933"/>
    <lineage>
        <taxon>Bacteria</taxon>
        <taxon>Pseudomonadati</taxon>
        <taxon>Pseudomonadota</taxon>
        <taxon>Gammaproteobacteria</taxon>
        <taxon>Cellvibrionales</taxon>
        <taxon>Microbulbiferaceae</taxon>
        <taxon>Microbulbifer</taxon>
    </lineage>
</organism>
<dbReference type="SFLD" id="SFLDS00028">
    <property type="entry name" value="Proline_Racemase"/>
    <property type="match status" value="1"/>
</dbReference>
<gene>
    <name evidence="2" type="ORF">M8T91_09275</name>
</gene>
<dbReference type="EMBL" id="CP098023">
    <property type="protein sequence ID" value="WKD48143.1"/>
    <property type="molecule type" value="Genomic_DNA"/>
</dbReference>
<evidence type="ECO:0000313" key="3">
    <source>
        <dbReference type="Proteomes" id="UP001321520"/>
    </source>
</evidence>
<dbReference type="InterPro" id="IPR008794">
    <property type="entry name" value="Pro_racemase_fam"/>
</dbReference>